<sequence length="88" mass="9272">MPGVVSAAGTQVRRLDEVPASLRLQHHLQLREGLAVSLPPLVIQSPAAHHVAGGSFSDFTLDIAFGARRVRLALVCQVTQDGPVALLA</sequence>
<dbReference type="Ensembl" id="ENSCSAT00000018811.1">
    <property type="protein sequence ID" value="ENSCSAP00000018243.1"/>
    <property type="gene ID" value="ENSCSAG00000018721.1"/>
</dbReference>
<proteinExistence type="predicted"/>
<evidence type="ECO:0000313" key="1">
    <source>
        <dbReference type="Ensembl" id="ENSCSAP00000018243.1"/>
    </source>
</evidence>
<protein>
    <submittedName>
        <fullName evidence="1">Uncharacterized protein</fullName>
    </submittedName>
</protein>
<reference evidence="1 2" key="1">
    <citation type="submission" date="2014-03" db="EMBL/GenBank/DDBJ databases">
        <authorList>
            <person name="Warren W."/>
            <person name="Wilson R.K."/>
        </authorList>
    </citation>
    <scope>NUCLEOTIDE SEQUENCE</scope>
</reference>
<dbReference type="eggNOG" id="ENOG502T40H">
    <property type="taxonomic scope" value="Eukaryota"/>
</dbReference>
<name>A0A0D9SBK4_CHLSB</name>
<dbReference type="InterPro" id="IPR027906">
    <property type="entry name" value="DUF4567"/>
</dbReference>
<dbReference type="Pfam" id="PF15131">
    <property type="entry name" value="DUF4567"/>
    <property type="match status" value="1"/>
</dbReference>
<reference evidence="1" key="3">
    <citation type="submission" date="2025-09" db="UniProtKB">
        <authorList>
            <consortium name="Ensembl"/>
        </authorList>
    </citation>
    <scope>IDENTIFICATION</scope>
</reference>
<dbReference type="Proteomes" id="UP000029965">
    <property type="component" value="Chromosome 22"/>
</dbReference>
<dbReference type="Bgee" id="ENSCSAG00000018721">
    <property type="expression patterns" value="Expressed in blood and 5 other cell types or tissues"/>
</dbReference>
<dbReference type="EMBL" id="AQIB01106138">
    <property type="status" value="NOT_ANNOTATED_CDS"/>
    <property type="molecule type" value="Genomic_DNA"/>
</dbReference>
<dbReference type="AlphaFoldDB" id="A0A0D9SBK4"/>
<reference evidence="1" key="2">
    <citation type="submission" date="2025-08" db="UniProtKB">
        <authorList>
            <consortium name="Ensembl"/>
        </authorList>
    </citation>
    <scope>IDENTIFICATION</scope>
</reference>
<evidence type="ECO:0000313" key="2">
    <source>
        <dbReference type="Proteomes" id="UP000029965"/>
    </source>
</evidence>
<organism evidence="1 2">
    <name type="scientific">Chlorocebus sabaeus</name>
    <name type="common">Green monkey</name>
    <name type="synonym">Simia sabaea</name>
    <dbReference type="NCBI Taxonomy" id="60711"/>
    <lineage>
        <taxon>Eukaryota</taxon>
        <taxon>Metazoa</taxon>
        <taxon>Chordata</taxon>
        <taxon>Craniata</taxon>
        <taxon>Vertebrata</taxon>
        <taxon>Euteleostomi</taxon>
        <taxon>Mammalia</taxon>
        <taxon>Eutheria</taxon>
        <taxon>Euarchontoglires</taxon>
        <taxon>Primates</taxon>
        <taxon>Haplorrhini</taxon>
        <taxon>Catarrhini</taxon>
        <taxon>Cercopithecidae</taxon>
        <taxon>Cercopithecinae</taxon>
        <taxon>Chlorocebus</taxon>
    </lineage>
</organism>
<accession>A0A0D9SBK4</accession>
<dbReference type="GeneTree" id="ENSGT00390000016329"/>
<keyword evidence="2" id="KW-1185">Reference proteome</keyword>